<dbReference type="RefSeq" id="WP_378987691.1">
    <property type="nucleotide sequence ID" value="NZ_JBHSBW010000013.1"/>
</dbReference>
<evidence type="ECO:0000259" key="3">
    <source>
        <dbReference type="PROSITE" id="PS51186"/>
    </source>
</evidence>
<evidence type="ECO:0000313" key="4">
    <source>
        <dbReference type="EMBL" id="MFC4213032.1"/>
    </source>
</evidence>
<sequence>MQNHKILKAKKTDYDSLIILWEASVNATHHFLTQRDIQQYKLLIYDYYFQQLKIFFIKNEGNIAGFIGLKKDFIQMLFVAPGEMRKGIGHSLIEYAIKHRNAKSVDVNEQNVNALRFYKKMGFEVADITETDAVGKPYPVISMELKNSLK</sequence>
<keyword evidence="1 4" id="KW-0808">Transferase</keyword>
<gene>
    <name evidence="4" type="ORF">ACFOWA_17685</name>
</gene>
<dbReference type="SUPFAM" id="SSF55729">
    <property type="entry name" value="Acyl-CoA N-acyltransferases (Nat)"/>
    <property type="match status" value="1"/>
</dbReference>
<proteinExistence type="predicted"/>
<evidence type="ECO:0000313" key="5">
    <source>
        <dbReference type="Proteomes" id="UP001595789"/>
    </source>
</evidence>
<name>A0ABV8PGA1_9SPHI</name>
<keyword evidence="2 4" id="KW-0012">Acyltransferase</keyword>
<dbReference type="InterPro" id="IPR000182">
    <property type="entry name" value="GNAT_dom"/>
</dbReference>
<comment type="caution">
    <text evidence="4">The sequence shown here is derived from an EMBL/GenBank/DDBJ whole genome shotgun (WGS) entry which is preliminary data.</text>
</comment>
<dbReference type="EC" id="2.3.1.-" evidence="4"/>
<dbReference type="InterPro" id="IPR016181">
    <property type="entry name" value="Acyl_CoA_acyltransferase"/>
</dbReference>
<dbReference type="PANTHER" id="PTHR43800:SF1">
    <property type="entry name" value="PEPTIDYL-LYSINE N-ACETYLTRANSFERASE YJAB"/>
    <property type="match status" value="1"/>
</dbReference>
<dbReference type="Pfam" id="PF13673">
    <property type="entry name" value="Acetyltransf_10"/>
    <property type="match status" value="1"/>
</dbReference>
<organism evidence="4 5">
    <name type="scientific">Pedobacter lithocola</name>
    <dbReference type="NCBI Taxonomy" id="1908239"/>
    <lineage>
        <taxon>Bacteria</taxon>
        <taxon>Pseudomonadati</taxon>
        <taxon>Bacteroidota</taxon>
        <taxon>Sphingobacteriia</taxon>
        <taxon>Sphingobacteriales</taxon>
        <taxon>Sphingobacteriaceae</taxon>
        <taxon>Pedobacter</taxon>
    </lineage>
</organism>
<evidence type="ECO:0000256" key="2">
    <source>
        <dbReference type="ARBA" id="ARBA00023315"/>
    </source>
</evidence>
<dbReference type="GO" id="GO:0016746">
    <property type="term" value="F:acyltransferase activity"/>
    <property type="evidence" value="ECO:0007669"/>
    <property type="project" value="UniProtKB-KW"/>
</dbReference>
<reference evidence="5" key="1">
    <citation type="journal article" date="2019" name="Int. J. Syst. Evol. Microbiol.">
        <title>The Global Catalogue of Microorganisms (GCM) 10K type strain sequencing project: providing services to taxonomists for standard genome sequencing and annotation.</title>
        <authorList>
            <consortium name="The Broad Institute Genomics Platform"/>
            <consortium name="The Broad Institute Genome Sequencing Center for Infectious Disease"/>
            <person name="Wu L."/>
            <person name="Ma J."/>
        </authorList>
    </citation>
    <scope>NUCLEOTIDE SEQUENCE [LARGE SCALE GENOMIC DNA]</scope>
    <source>
        <strain evidence="5">CCM 8691</strain>
    </source>
</reference>
<evidence type="ECO:0000256" key="1">
    <source>
        <dbReference type="ARBA" id="ARBA00022679"/>
    </source>
</evidence>
<dbReference type="CDD" id="cd04301">
    <property type="entry name" value="NAT_SF"/>
    <property type="match status" value="1"/>
</dbReference>
<dbReference type="Gene3D" id="3.40.630.30">
    <property type="match status" value="1"/>
</dbReference>
<dbReference type="PROSITE" id="PS51186">
    <property type="entry name" value="GNAT"/>
    <property type="match status" value="1"/>
</dbReference>
<protein>
    <submittedName>
        <fullName evidence="4">GNAT family N-acetyltransferase</fullName>
        <ecNumber evidence="4">2.3.1.-</ecNumber>
    </submittedName>
</protein>
<keyword evidence="5" id="KW-1185">Reference proteome</keyword>
<dbReference type="Proteomes" id="UP001595789">
    <property type="component" value="Unassembled WGS sequence"/>
</dbReference>
<accession>A0ABV8PGA1</accession>
<dbReference type="PANTHER" id="PTHR43800">
    <property type="entry name" value="PEPTIDYL-LYSINE N-ACETYLTRANSFERASE YJAB"/>
    <property type="match status" value="1"/>
</dbReference>
<dbReference type="EMBL" id="JBHSBW010000013">
    <property type="protein sequence ID" value="MFC4213032.1"/>
    <property type="molecule type" value="Genomic_DNA"/>
</dbReference>
<feature type="domain" description="N-acetyltransferase" evidence="3">
    <location>
        <begin position="18"/>
        <end position="148"/>
    </location>
</feature>